<reference evidence="2 3" key="1">
    <citation type="submission" date="2020-03" db="EMBL/GenBank/DDBJ databases">
        <title>Roseomonas selenitidurans sp. nov. isolated from urban soil.</title>
        <authorList>
            <person name="Liu H."/>
        </authorList>
    </citation>
    <scope>NUCLEOTIDE SEQUENCE [LARGE SCALE GENOMIC DNA]</scope>
    <source>
        <strain evidence="2 3">BU-1</strain>
    </source>
</reference>
<protein>
    <submittedName>
        <fullName evidence="2">Uncharacterized protein</fullName>
    </submittedName>
</protein>
<accession>A0ABX1EBA3</accession>
<name>A0ABX1EBA3_9PROT</name>
<comment type="caution">
    <text evidence="2">The sequence shown here is derived from an EMBL/GenBank/DDBJ whole genome shotgun (WGS) entry which is preliminary data.</text>
</comment>
<dbReference type="EMBL" id="JAAVNE010000094">
    <property type="protein sequence ID" value="NKC34520.1"/>
    <property type="molecule type" value="Genomic_DNA"/>
</dbReference>
<keyword evidence="3" id="KW-1185">Reference proteome</keyword>
<dbReference type="RefSeq" id="WP_168035222.1">
    <property type="nucleotide sequence ID" value="NZ_JAAVNE010000094.1"/>
</dbReference>
<evidence type="ECO:0000256" key="1">
    <source>
        <dbReference type="SAM" id="MobiDB-lite"/>
    </source>
</evidence>
<sequence>MAGDKGRITPRRAPRTSRGWQELAGSWGRAGPGGIGKRTTARAAPPAARSEPCASWHPADGDAHFQGLPGQDVILLRGISLTELVAGINLAEAGLSLHLDRDGGIGFVNRAGDSATFSGDLTAGGATLHFRDILKLLLA</sequence>
<evidence type="ECO:0000313" key="2">
    <source>
        <dbReference type="EMBL" id="NKC34520.1"/>
    </source>
</evidence>
<evidence type="ECO:0000313" key="3">
    <source>
        <dbReference type="Proteomes" id="UP000787635"/>
    </source>
</evidence>
<proteinExistence type="predicted"/>
<dbReference type="Proteomes" id="UP000787635">
    <property type="component" value="Unassembled WGS sequence"/>
</dbReference>
<gene>
    <name evidence="2" type="ORF">HEQ75_26950</name>
</gene>
<organism evidence="2 3">
    <name type="scientific">Falsiroseomonas selenitidurans</name>
    <dbReference type="NCBI Taxonomy" id="2716335"/>
    <lineage>
        <taxon>Bacteria</taxon>
        <taxon>Pseudomonadati</taxon>
        <taxon>Pseudomonadota</taxon>
        <taxon>Alphaproteobacteria</taxon>
        <taxon>Acetobacterales</taxon>
        <taxon>Roseomonadaceae</taxon>
        <taxon>Falsiroseomonas</taxon>
    </lineage>
</organism>
<feature type="region of interest" description="Disordered" evidence="1">
    <location>
        <begin position="1"/>
        <end position="58"/>
    </location>
</feature>